<name>A0A8X8BDB5_BRACI</name>
<feature type="domain" description="RNase H type-1" evidence="1">
    <location>
        <begin position="302"/>
        <end position="403"/>
    </location>
</feature>
<dbReference type="InterPro" id="IPR044730">
    <property type="entry name" value="RNase_H-like_dom_plant"/>
</dbReference>
<dbReference type="PANTHER" id="PTHR47074:SF78">
    <property type="entry name" value="GB|AAF30348.1-RELATED"/>
    <property type="match status" value="1"/>
</dbReference>
<comment type="caution">
    <text evidence="3">The sequence shown here is derived from an EMBL/GenBank/DDBJ whole genome shotgun (WGS) entry which is preliminary data.</text>
</comment>
<dbReference type="PANTHER" id="PTHR47074">
    <property type="entry name" value="BNAC02G40300D PROTEIN"/>
    <property type="match status" value="1"/>
</dbReference>
<dbReference type="Proteomes" id="UP000886595">
    <property type="component" value="Unassembled WGS sequence"/>
</dbReference>
<dbReference type="AlphaFoldDB" id="A0A8X8BDB5"/>
<gene>
    <name evidence="3" type="ORF">Bca52824_000937</name>
</gene>
<dbReference type="InterPro" id="IPR012337">
    <property type="entry name" value="RNaseH-like_sf"/>
</dbReference>
<dbReference type="Pfam" id="PF13966">
    <property type="entry name" value="zf-RVT"/>
    <property type="match status" value="1"/>
</dbReference>
<evidence type="ECO:0000313" key="4">
    <source>
        <dbReference type="Proteomes" id="UP000886595"/>
    </source>
</evidence>
<dbReference type="OrthoDB" id="1110547at2759"/>
<evidence type="ECO:0008006" key="5">
    <source>
        <dbReference type="Google" id="ProtNLM"/>
    </source>
</evidence>
<dbReference type="SUPFAM" id="SSF53098">
    <property type="entry name" value="Ribonuclease H-like"/>
    <property type="match status" value="1"/>
</dbReference>
<proteinExistence type="predicted"/>
<evidence type="ECO:0000259" key="1">
    <source>
        <dbReference type="Pfam" id="PF13456"/>
    </source>
</evidence>
<dbReference type="Pfam" id="PF13456">
    <property type="entry name" value="RVT_3"/>
    <property type="match status" value="1"/>
</dbReference>
<evidence type="ECO:0000259" key="2">
    <source>
        <dbReference type="Pfam" id="PF13966"/>
    </source>
</evidence>
<accession>A0A8X8BDB5</accession>
<sequence>MQHSIGDGTTTVLSDNWLPTLPPRLPRLLPYTNPTLPVNVLIDRSTNTWDARVLAYLIEQSDISFIKKLYLPPIPAPDGFLCPYTTDGNYTVKSGYHFITTNHQPDVIPPPLASSPELTKQIWSSSLPPKLRHFFWRMGSRILAVKENFHHRHIPVDPMCALCCNEEETSNHVFFTCPYAQQVWRLSSCPPSFTDQGTNMLDKLKLLFDYLNDDRIPKEQRLLPVWIVWRLWKSRNEVLFSNKVNNTQDVITKAREDVQEWISSTQKISTPSTTTQRTNLMRTQWRPPGRGWIKCNYDASHHEGHVLLEAGMGKFEGRSSVIESELTALIWSLQSCSALGYKRVIFEGDNISVLKYLNNGIYGPWFTHLLSTIDAWKTSFTSIRFAHVKRCSISCADLLAKKAILSPTDWNLFLSCPPFLYNNVFLDNNQ</sequence>
<feature type="domain" description="Reverse transcriptase zinc-binding" evidence="2">
    <location>
        <begin position="90"/>
        <end position="184"/>
    </location>
</feature>
<evidence type="ECO:0000313" key="3">
    <source>
        <dbReference type="EMBL" id="KAG2329757.1"/>
    </source>
</evidence>
<dbReference type="Gene3D" id="3.30.420.10">
    <property type="entry name" value="Ribonuclease H-like superfamily/Ribonuclease H"/>
    <property type="match status" value="1"/>
</dbReference>
<reference evidence="3 4" key="1">
    <citation type="submission" date="2020-02" db="EMBL/GenBank/DDBJ databases">
        <authorList>
            <person name="Ma Q."/>
            <person name="Huang Y."/>
            <person name="Song X."/>
            <person name="Pei D."/>
        </authorList>
    </citation>
    <scope>NUCLEOTIDE SEQUENCE [LARGE SCALE GENOMIC DNA]</scope>
    <source>
        <strain evidence="3">Sxm20200214</strain>
        <tissue evidence="3">Leaf</tissue>
    </source>
</reference>
<dbReference type="InterPro" id="IPR052929">
    <property type="entry name" value="RNase_H-like_EbsB-rel"/>
</dbReference>
<dbReference type="GO" id="GO:0003676">
    <property type="term" value="F:nucleic acid binding"/>
    <property type="evidence" value="ECO:0007669"/>
    <property type="project" value="InterPro"/>
</dbReference>
<dbReference type="EMBL" id="JAAMPC010000001">
    <property type="protein sequence ID" value="KAG2329757.1"/>
    <property type="molecule type" value="Genomic_DNA"/>
</dbReference>
<dbReference type="CDD" id="cd06222">
    <property type="entry name" value="RNase_H_like"/>
    <property type="match status" value="1"/>
</dbReference>
<organism evidence="3 4">
    <name type="scientific">Brassica carinata</name>
    <name type="common">Ethiopian mustard</name>
    <name type="synonym">Abyssinian cabbage</name>
    <dbReference type="NCBI Taxonomy" id="52824"/>
    <lineage>
        <taxon>Eukaryota</taxon>
        <taxon>Viridiplantae</taxon>
        <taxon>Streptophyta</taxon>
        <taxon>Embryophyta</taxon>
        <taxon>Tracheophyta</taxon>
        <taxon>Spermatophyta</taxon>
        <taxon>Magnoliopsida</taxon>
        <taxon>eudicotyledons</taxon>
        <taxon>Gunneridae</taxon>
        <taxon>Pentapetalae</taxon>
        <taxon>rosids</taxon>
        <taxon>malvids</taxon>
        <taxon>Brassicales</taxon>
        <taxon>Brassicaceae</taxon>
        <taxon>Brassiceae</taxon>
        <taxon>Brassica</taxon>
    </lineage>
</organism>
<dbReference type="InterPro" id="IPR002156">
    <property type="entry name" value="RNaseH_domain"/>
</dbReference>
<dbReference type="InterPro" id="IPR036397">
    <property type="entry name" value="RNaseH_sf"/>
</dbReference>
<keyword evidence="4" id="KW-1185">Reference proteome</keyword>
<dbReference type="GO" id="GO:0004523">
    <property type="term" value="F:RNA-DNA hybrid ribonuclease activity"/>
    <property type="evidence" value="ECO:0007669"/>
    <property type="project" value="InterPro"/>
</dbReference>
<dbReference type="InterPro" id="IPR026960">
    <property type="entry name" value="RVT-Znf"/>
</dbReference>
<protein>
    <recommendedName>
        <fullName evidence="5">Reverse transcriptase zinc-binding domain-containing protein</fullName>
    </recommendedName>
</protein>